<dbReference type="Proteomes" id="UP001152795">
    <property type="component" value="Unassembled WGS sequence"/>
</dbReference>
<evidence type="ECO:0000256" key="1">
    <source>
        <dbReference type="SAM" id="MobiDB-lite"/>
    </source>
</evidence>
<gene>
    <name evidence="2" type="ORF">PACLA_8A071323</name>
</gene>
<sequence length="170" mass="19712">MASMITRTREMTPDLKNQIDGNTIHLCERHFKSECISIYPTRKVLILGSIPTENLPKKSHEDPKPAQPRRSLTKRDSTVDTATATSSLMSLSTCSRSNNQFKSLLKQIDKENLDPWKIDKSVEEKVKFELYDDVHCLPKFTIVVDSALEFSTYVYNWPLEDTHFLYKERK</sequence>
<dbReference type="AlphaFoldDB" id="A0A7D9LLH2"/>
<evidence type="ECO:0000313" key="3">
    <source>
        <dbReference type="Proteomes" id="UP001152795"/>
    </source>
</evidence>
<dbReference type="OrthoDB" id="10241815at2759"/>
<organism evidence="2 3">
    <name type="scientific">Paramuricea clavata</name>
    <name type="common">Red gorgonian</name>
    <name type="synonym">Violescent sea-whip</name>
    <dbReference type="NCBI Taxonomy" id="317549"/>
    <lineage>
        <taxon>Eukaryota</taxon>
        <taxon>Metazoa</taxon>
        <taxon>Cnidaria</taxon>
        <taxon>Anthozoa</taxon>
        <taxon>Octocorallia</taxon>
        <taxon>Malacalcyonacea</taxon>
        <taxon>Plexauridae</taxon>
        <taxon>Paramuricea</taxon>
    </lineage>
</organism>
<accession>A0A7D9LLH2</accession>
<keyword evidence="3" id="KW-1185">Reference proteome</keyword>
<feature type="compositionally biased region" description="Basic and acidic residues" evidence="1">
    <location>
        <begin position="55"/>
        <end position="64"/>
    </location>
</feature>
<evidence type="ECO:0000313" key="2">
    <source>
        <dbReference type="EMBL" id="CAB4035004.1"/>
    </source>
</evidence>
<protein>
    <submittedName>
        <fullName evidence="2">Uncharacterized protein</fullName>
    </submittedName>
</protein>
<reference evidence="2" key="1">
    <citation type="submission" date="2020-04" db="EMBL/GenBank/DDBJ databases">
        <authorList>
            <person name="Alioto T."/>
            <person name="Alioto T."/>
            <person name="Gomez Garrido J."/>
        </authorList>
    </citation>
    <scope>NUCLEOTIDE SEQUENCE</scope>
    <source>
        <strain evidence="2">A484AB</strain>
    </source>
</reference>
<name>A0A7D9LLH2_PARCT</name>
<feature type="region of interest" description="Disordered" evidence="1">
    <location>
        <begin position="53"/>
        <end position="81"/>
    </location>
</feature>
<proteinExistence type="predicted"/>
<dbReference type="EMBL" id="CACRXK020020612">
    <property type="protein sequence ID" value="CAB4035004.1"/>
    <property type="molecule type" value="Genomic_DNA"/>
</dbReference>
<comment type="caution">
    <text evidence="2">The sequence shown here is derived from an EMBL/GenBank/DDBJ whole genome shotgun (WGS) entry which is preliminary data.</text>
</comment>